<gene>
    <name evidence="2 5" type="primary">thiL</name>
    <name evidence="5" type="ORF">LZC95_10695</name>
</gene>
<feature type="binding site" evidence="2">
    <location>
        <position position="214"/>
    </location>
    <ligand>
        <name>Mg(2+)</name>
        <dbReference type="ChEBI" id="CHEBI:18420"/>
        <label>3</label>
    </ligand>
</feature>
<feature type="binding site" evidence="2">
    <location>
        <position position="49"/>
    </location>
    <ligand>
        <name>Mg(2+)</name>
        <dbReference type="ChEBI" id="CHEBI:18420"/>
        <label>4</label>
    </ligand>
</feature>
<dbReference type="PIRSF" id="PIRSF005303">
    <property type="entry name" value="Thiam_monoph_kin"/>
    <property type="match status" value="1"/>
</dbReference>
<comment type="pathway">
    <text evidence="2">Cofactor biosynthesis; thiamine diphosphate biosynthesis; thiamine diphosphate from thiamine phosphate: step 1/1.</text>
</comment>
<dbReference type="PANTHER" id="PTHR30270:SF0">
    <property type="entry name" value="THIAMINE-MONOPHOSPHATE KINASE"/>
    <property type="match status" value="1"/>
</dbReference>
<dbReference type="InterPro" id="IPR016188">
    <property type="entry name" value="PurM-like_N"/>
</dbReference>
<dbReference type="Pfam" id="PF00586">
    <property type="entry name" value="AIRS"/>
    <property type="match status" value="1"/>
</dbReference>
<feature type="binding site" evidence="2">
    <location>
        <position position="31"/>
    </location>
    <ligand>
        <name>Mg(2+)</name>
        <dbReference type="ChEBI" id="CHEBI:18420"/>
        <label>4</label>
    </ligand>
</feature>
<keyword evidence="6" id="KW-1185">Reference proteome</keyword>
<feature type="domain" description="PurM-like C-terminal" evidence="4">
    <location>
        <begin position="155"/>
        <end position="267"/>
    </location>
</feature>
<comment type="miscellaneous">
    <text evidence="2">Reaction mechanism of ThiL seems to utilize a direct, inline transfer of the gamma-phosphate of ATP to TMP rather than a phosphorylated enzyme intermediate.</text>
</comment>
<protein>
    <recommendedName>
        <fullName evidence="2">Thiamine-monophosphate kinase</fullName>
        <shortName evidence="2">TMP kinase</shortName>
        <shortName evidence="2">Thiamine-phosphate kinase</shortName>
        <ecNumber evidence="2">2.7.4.16</ecNumber>
    </recommendedName>
</protein>
<dbReference type="Proteomes" id="UP001379533">
    <property type="component" value="Chromosome"/>
</dbReference>
<feature type="binding site" evidence="2">
    <location>
        <position position="51"/>
    </location>
    <ligand>
        <name>Mg(2+)</name>
        <dbReference type="ChEBI" id="CHEBI:18420"/>
        <label>1</label>
    </ligand>
</feature>
<dbReference type="InterPro" id="IPR036676">
    <property type="entry name" value="PurM-like_C_sf"/>
</dbReference>
<dbReference type="SUPFAM" id="SSF55326">
    <property type="entry name" value="PurM N-terminal domain-like"/>
    <property type="match status" value="1"/>
</dbReference>
<feature type="binding site" evidence="2">
    <location>
        <position position="151"/>
    </location>
    <ligand>
        <name>ATP</name>
        <dbReference type="ChEBI" id="CHEBI:30616"/>
    </ligand>
</feature>
<feature type="binding site" evidence="2">
    <location>
        <position position="80"/>
    </location>
    <ligand>
        <name>Mg(2+)</name>
        <dbReference type="ChEBI" id="CHEBI:18420"/>
        <label>4</label>
    </ligand>
</feature>
<organism evidence="5 6">
    <name type="scientific">Pendulispora brunnea</name>
    <dbReference type="NCBI Taxonomy" id="2905690"/>
    <lineage>
        <taxon>Bacteria</taxon>
        <taxon>Pseudomonadati</taxon>
        <taxon>Myxococcota</taxon>
        <taxon>Myxococcia</taxon>
        <taxon>Myxococcales</taxon>
        <taxon>Sorangiineae</taxon>
        <taxon>Pendulisporaceae</taxon>
        <taxon>Pendulispora</taxon>
    </lineage>
</organism>
<keyword evidence="2" id="KW-0460">Magnesium</keyword>
<dbReference type="RefSeq" id="WP_394847919.1">
    <property type="nucleotide sequence ID" value="NZ_CP089982.1"/>
</dbReference>
<evidence type="ECO:0000259" key="3">
    <source>
        <dbReference type="Pfam" id="PF00586"/>
    </source>
</evidence>
<dbReference type="NCBIfam" id="TIGR01379">
    <property type="entry name" value="thiL"/>
    <property type="match status" value="1"/>
</dbReference>
<feature type="binding site" evidence="2">
    <location>
        <position position="31"/>
    </location>
    <ligand>
        <name>Mg(2+)</name>
        <dbReference type="ChEBI" id="CHEBI:18420"/>
        <label>3</label>
    </ligand>
</feature>
<feature type="binding site" evidence="2">
    <location>
        <position position="216"/>
    </location>
    <ligand>
        <name>ATP</name>
        <dbReference type="ChEBI" id="CHEBI:30616"/>
    </ligand>
</feature>
<feature type="binding site" evidence="2">
    <location>
        <position position="51"/>
    </location>
    <ligand>
        <name>Mg(2+)</name>
        <dbReference type="ChEBI" id="CHEBI:18420"/>
        <label>2</label>
    </ligand>
</feature>
<dbReference type="Gene3D" id="3.90.650.10">
    <property type="entry name" value="PurM-like C-terminal domain"/>
    <property type="match status" value="1"/>
</dbReference>
<feature type="binding site" evidence="2">
    <location>
        <position position="314"/>
    </location>
    <ligand>
        <name>substrate</name>
    </ligand>
</feature>
<feature type="domain" description="PurM-like N-terminal" evidence="3">
    <location>
        <begin position="29"/>
        <end position="144"/>
    </location>
</feature>
<dbReference type="CDD" id="cd02194">
    <property type="entry name" value="ThiL"/>
    <property type="match status" value="1"/>
</dbReference>
<dbReference type="PANTHER" id="PTHR30270">
    <property type="entry name" value="THIAMINE-MONOPHOSPHATE KINASE"/>
    <property type="match status" value="1"/>
</dbReference>
<reference evidence="5 6" key="1">
    <citation type="submission" date="2021-12" db="EMBL/GenBank/DDBJ databases">
        <title>Discovery of the Pendulisporaceae a myxobacterial family with distinct sporulation behavior and unique specialized metabolism.</title>
        <authorList>
            <person name="Garcia R."/>
            <person name="Popoff A."/>
            <person name="Bader C.D."/>
            <person name="Loehr J."/>
            <person name="Walesch S."/>
            <person name="Walt C."/>
            <person name="Boldt J."/>
            <person name="Bunk B."/>
            <person name="Haeckl F.J.F.P.J."/>
            <person name="Gunesch A.P."/>
            <person name="Birkelbach J."/>
            <person name="Nuebel U."/>
            <person name="Pietschmann T."/>
            <person name="Bach T."/>
            <person name="Mueller R."/>
        </authorList>
    </citation>
    <scope>NUCLEOTIDE SEQUENCE [LARGE SCALE GENOMIC DNA]</scope>
    <source>
        <strain evidence="5 6">MSr12523</strain>
    </source>
</reference>
<feature type="binding site" evidence="2">
    <location>
        <position position="217"/>
    </location>
    <ligand>
        <name>Mg(2+)</name>
        <dbReference type="ChEBI" id="CHEBI:18420"/>
        <label>5</label>
    </ligand>
</feature>
<evidence type="ECO:0000259" key="4">
    <source>
        <dbReference type="Pfam" id="PF02769"/>
    </source>
</evidence>
<dbReference type="EC" id="2.7.4.16" evidence="2"/>
<feature type="binding site" evidence="2">
    <location>
        <position position="128"/>
    </location>
    <ligand>
        <name>Mg(2+)</name>
        <dbReference type="ChEBI" id="CHEBI:18420"/>
        <label>1</label>
    </ligand>
</feature>
<sequence>MRSGEFATILRLKERFRSDNAAGILLGIGDDAAVLEHVAAKASHKLVWTIDEQVEKTHFRRDLAGWIDIGWRSFMAAASDLAAMGAEPWCALSALSLPADFEDEDLDALARGQQAAALRLGTSIVGGNLTRGEVVTVTTTLLGTAEKPMLRNAAQAGDGIWVAGRVGLAAAGLFALERRLHDDRLDGVKEAWLRPWARIGEGRHAAGRAKALVDVSDGLAQDVGHIAEASGVRAVFDEGALREHAKRTGLDSIGELVLVDPLELMLAGGEDYALAAASEVPLEGFWRAGTFVEGQGVALKRTTGRERELFELGFDHFRSRM</sequence>
<dbReference type="InterPro" id="IPR036921">
    <property type="entry name" value="PurM-like_N_sf"/>
</dbReference>
<evidence type="ECO:0000256" key="1">
    <source>
        <dbReference type="ARBA" id="ARBA00022977"/>
    </source>
</evidence>
<keyword evidence="2" id="KW-0547">Nucleotide-binding</keyword>
<feature type="binding site" evidence="2">
    <location>
        <position position="270"/>
    </location>
    <ligand>
        <name>substrate</name>
    </ligand>
</feature>
<dbReference type="GO" id="GO:0009030">
    <property type="term" value="F:thiamine-phosphate kinase activity"/>
    <property type="evidence" value="ECO:0007669"/>
    <property type="project" value="UniProtKB-EC"/>
</dbReference>
<feature type="binding site" evidence="2">
    <location>
        <position position="80"/>
    </location>
    <ligand>
        <name>Mg(2+)</name>
        <dbReference type="ChEBI" id="CHEBI:18420"/>
        <label>3</label>
    </ligand>
</feature>
<dbReference type="InterPro" id="IPR010918">
    <property type="entry name" value="PurM-like_C_dom"/>
</dbReference>
<name>A0ABZ2KF31_9BACT</name>
<comment type="similarity">
    <text evidence="2">Belongs to the thiamine-monophosphate kinase family.</text>
</comment>
<comment type="function">
    <text evidence="2">Catalyzes the ATP-dependent phosphorylation of thiamine-monophosphate (TMP) to form thiamine-pyrophosphate (TPP), the active form of vitamin B1.</text>
</comment>
<keyword evidence="2" id="KW-0067">ATP-binding</keyword>
<dbReference type="EMBL" id="CP089982">
    <property type="protein sequence ID" value="WXA97303.1"/>
    <property type="molecule type" value="Genomic_DNA"/>
</dbReference>
<feature type="binding site" evidence="2">
    <location>
        <begin position="127"/>
        <end position="128"/>
    </location>
    <ligand>
        <name>ATP</name>
        <dbReference type="ChEBI" id="CHEBI:30616"/>
    </ligand>
</feature>
<feature type="binding site" evidence="2">
    <location>
        <position position="80"/>
    </location>
    <ligand>
        <name>Mg(2+)</name>
        <dbReference type="ChEBI" id="CHEBI:18420"/>
        <label>2</label>
    </ligand>
</feature>
<keyword evidence="2 5" id="KW-0808">Transferase</keyword>
<keyword evidence="2" id="KW-0479">Metal-binding</keyword>
<comment type="caution">
    <text evidence="2">Lacks conserved residue(s) required for the propagation of feature annotation.</text>
</comment>
<comment type="catalytic activity">
    <reaction evidence="2">
        <text>thiamine phosphate + ATP = thiamine diphosphate + ADP</text>
        <dbReference type="Rhea" id="RHEA:15913"/>
        <dbReference type="ChEBI" id="CHEBI:30616"/>
        <dbReference type="ChEBI" id="CHEBI:37575"/>
        <dbReference type="ChEBI" id="CHEBI:58937"/>
        <dbReference type="ChEBI" id="CHEBI:456216"/>
        <dbReference type="EC" id="2.7.4.16"/>
    </reaction>
</comment>
<dbReference type="InterPro" id="IPR006283">
    <property type="entry name" value="ThiL-like"/>
</dbReference>
<evidence type="ECO:0000313" key="5">
    <source>
        <dbReference type="EMBL" id="WXA97303.1"/>
    </source>
</evidence>
<dbReference type="SUPFAM" id="SSF56042">
    <property type="entry name" value="PurM C-terminal domain-like"/>
    <property type="match status" value="1"/>
</dbReference>
<dbReference type="Gene3D" id="3.30.1330.10">
    <property type="entry name" value="PurM-like, N-terminal domain"/>
    <property type="match status" value="1"/>
</dbReference>
<evidence type="ECO:0000256" key="2">
    <source>
        <dbReference type="HAMAP-Rule" id="MF_02128"/>
    </source>
</evidence>
<feature type="binding site" evidence="2">
    <location>
        <position position="58"/>
    </location>
    <ligand>
        <name>substrate</name>
    </ligand>
</feature>
<accession>A0ABZ2KF31</accession>
<keyword evidence="1 2" id="KW-0784">Thiamine biosynthesis</keyword>
<dbReference type="Pfam" id="PF02769">
    <property type="entry name" value="AIRS_C"/>
    <property type="match status" value="1"/>
</dbReference>
<keyword evidence="2 5" id="KW-0418">Kinase</keyword>
<proteinExistence type="inferred from homology"/>
<evidence type="ECO:0000313" key="6">
    <source>
        <dbReference type="Proteomes" id="UP001379533"/>
    </source>
</evidence>
<dbReference type="HAMAP" id="MF_02128">
    <property type="entry name" value="TMP_kinase"/>
    <property type="match status" value="1"/>
</dbReference>